<dbReference type="GO" id="GO:0016747">
    <property type="term" value="F:acyltransferase activity, transferring groups other than amino-acyl groups"/>
    <property type="evidence" value="ECO:0007669"/>
    <property type="project" value="InterPro"/>
</dbReference>
<dbReference type="PANTHER" id="PTHR46067">
    <property type="entry name" value="ACYL-COA N-ACYLTRANSFERASES (NAT) SUPERFAMILY PROTEIN"/>
    <property type="match status" value="1"/>
</dbReference>
<sequence length="168" mass="19179">MKLSLIALKDADTLLAFEIDNQHWFEQFIPPREKEFYSQEGVTQHIREFLLDYQCNEMIPLLIKTLEGEIVGRINVTNINSVKRSAHLGYRIGQDFTNQGVAKWAVAEVTKIIKARGVKRLFAYAATSNPASQRVLTQTGFCQGKVVKDYTELHGKSIDCVEYRLNID</sequence>
<proteinExistence type="predicted"/>
<keyword evidence="2" id="KW-0808">Transferase</keyword>
<dbReference type="InterPro" id="IPR016181">
    <property type="entry name" value="Acyl_CoA_acyltransferase"/>
</dbReference>
<evidence type="ECO:0000313" key="3">
    <source>
        <dbReference type="Proteomes" id="UP000033673"/>
    </source>
</evidence>
<dbReference type="RefSeq" id="WP_045954751.1">
    <property type="nucleotide sequence ID" value="NZ_JXXV01000012.1"/>
</dbReference>
<feature type="domain" description="N-acetyltransferase" evidence="1">
    <location>
        <begin position="1"/>
        <end position="168"/>
    </location>
</feature>
<organism evidence="2 3">
    <name type="scientific">Vibrio galatheae</name>
    <dbReference type="NCBI Taxonomy" id="579748"/>
    <lineage>
        <taxon>Bacteria</taxon>
        <taxon>Pseudomonadati</taxon>
        <taxon>Pseudomonadota</taxon>
        <taxon>Gammaproteobacteria</taxon>
        <taxon>Vibrionales</taxon>
        <taxon>Vibrionaceae</taxon>
        <taxon>Vibrio</taxon>
    </lineage>
</organism>
<dbReference type="PATRIC" id="fig|579748.3.peg.1174"/>
<dbReference type="EMBL" id="JXXV01000012">
    <property type="protein sequence ID" value="KJY83829.1"/>
    <property type="molecule type" value="Genomic_DNA"/>
</dbReference>
<gene>
    <name evidence="2" type="ORF">TW81_05740</name>
</gene>
<dbReference type="SUPFAM" id="SSF55729">
    <property type="entry name" value="Acyl-CoA N-acyltransferases (Nat)"/>
    <property type="match status" value="1"/>
</dbReference>
<name>A0A0F4NLS6_9VIBR</name>
<dbReference type="InterPro" id="IPR000182">
    <property type="entry name" value="GNAT_dom"/>
</dbReference>
<dbReference type="Pfam" id="PF13302">
    <property type="entry name" value="Acetyltransf_3"/>
    <property type="match status" value="1"/>
</dbReference>
<keyword evidence="3" id="KW-1185">Reference proteome</keyword>
<dbReference type="Proteomes" id="UP000033673">
    <property type="component" value="Unassembled WGS sequence"/>
</dbReference>
<dbReference type="Gene3D" id="3.40.630.30">
    <property type="match status" value="1"/>
</dbReference>
<reference evidence="2 3" key="1">
    <citation type="journal article" date="2015" name="BMC Genomics">
        <title>Genome mining reveals unlocked bioactive potential of marine Gram-negative bacteria.</title>
        <authorList>
            <person name="Machado H."/>
            <person name="Sonnenschein E.C."/>
            <person name="Melchiorsen J."/>
            <person name="Gram L."/>
        </authorList>
    </citation>
    <scope>NUCLEOTIDE SEQUENCE [LARGE SCALE GENOMIC DNA]</scope>
    <source>
        <strain evidence="2 3">S2757</strain>
    </source>
</reference>
<evidence type="ECO:0000259" key="1">
    <source>
        <dbReference type="PROSITE" id="PS51186"/>
    </source>
</evidence>
<accession>A0A0F4NLS6</accession>
<protein>
    <submittedName>
        <fullName evidence="2">GCN5 family acetyltransferase</fullName>
    </submittedName>
</protein>
<dbReference type="PROSITE" id="PS51186">
    <property type="entry name" value="GNAT"/>
    <property type="match status" value="1"/>
</dbReference>
<dbReference type="OrthoDB" id="9801656at2"/>
<evidence type="ECO:0000313" key="2">
    <source>
        <dbReference type="EMBL" id="KJY83829.1"/>
    </source>
</evidence>
<dbReference type="STRING" id="579748.TW81_05740"/>
<comment type="caution">
    <text evidence="2">The sequence shown here is derived from an EMBL/GenBank/DDBJ whole genome shotgun (WGS) entry which is preliminary data.</text>
</comment>
<dbReference type="PANTHER" id="PTHR46067:SF27">
    <property type="entry name" value="ACYL-COA N-ACYLTRANSFERASES (NAT) SUPERFAMILY PROTEIN"/>
    <property type="match status" value="1"/>
</dbReference>
<dbReference type="AlphaFoldDB" id="A0A0F4NLS6"/>